<dbReference type="Pfam" id="PF03144">
    <property type="entry name" value="GTP_EFTU_D2"/>
    <property type="match status" value="1"/>
</dbReference>
<dbReference type="InterPro" id="IPR009000">
    <property type="entry name" value="Transl_B-barrel_sf"/>
</dbReference>
<evidence type="ECO:0000313" key="2">
    <source>
        <dbReference type="EMBL" id="KAA6363083.1"/>
    </source>
</evidence>
<dbReference type="Proteomes" id="UP000324800">
    <property type="component" value="Unassembled WGS sequence"/>
</dbReference>
<organism evidence="2 3">
    <name type="scientific">Streblomastix strix</name>
    <dbReference type="NCBI Taxonomy" id="222440"/>
    <lineage>
        <taxon>Eukaryota</taxon>
        <taxon>Metamonada</taxon>
        <taxon>Preaxostyla</taxon>
        <taxon>Oxymonadida</taxon>
        <taxon>Streblomastigidae</taxon>
        <taxon>Streblomastix</taxon>
    </lineage>
</organism>
<name>A0A5J4TYP6_9EUKA</name>
<dbReference type="GO" id="GO:0005525">
    <property type="term" value="F:GTP binding"/>
    <property type="evidence" value="ECO:0007669"/>
    <property type="project" value="InterPro"/>
</dbReference>
<dbReference type="PANTHER" id="PTHR44830">
    <property type="entry name" value="ELONGATION FACTOR 1 ALPHA"/>
    <property type="match status" value="1"/>
</dbReference>
<dbReference type="Gene3D" id="2.40.30.10">
    <property type="entry name" value="Translation factors"/>
    <property type="match status" value="1"/>
</dbReference>
<gene>
    <name evidence="2" type="ORF">EZS28_041390</name>
</gene>
<reference evidence="2 3" key="1">
    <citation type="submission" date="2019-03" db="EMBL/GenBank/DDBJ databases">
        <title>Single cell metagenomics reveals metabolic interactions within the superorganism composed of flagellate Streblomastix strix and complex community of Bacteroidetes bacteria on its surface.</title>
        <authorList>
            <person name="Treitli S.C."/>
            <person name="Kolisko M."/>
            <person name="Husnik F."/>
            <person name="Keeling P."/>
            <person name="Hampl V."/>
        </authorList>
    </citation>
    <scope>NUCLEOTIDE SEQUENCE [LARGE SCALE GENOMIC DNA]</scope>
    <source>
        <strain evidence="2">ST1C</strain>
    </source>
</reference>
<dbReference type="InterPro" id="IPR004161">
    <property type="entry name" value="EFTu-like_2"/>
</dbReference>
<dbReference type="AlphaFoldDB" id="A0A5J4TYP6"/>
<keyword evidence="2" id="KW-0251">Elongation factor</keyword>
<dbReference type="EMBL" id="SNRW01023348">
    <property type="protein sequence ID" value="KAA6363083.1"/>
    <property type="molecule type" value="Genomic_DNA"/>
</dbReference>
<evidence type="ECO:0000259" key="1">
    <source>
        <dbReference type="Pfam" id="PF03144"/>
    </source>
</evidence>
<protein>
    <submittedName>
        <fullName evidence="2">Putative eukaryotic translation elongation factor 1 alpha 2</fullName>
    </submittedName>
</protein>
<comment type="caution">
    <text evidence="2">The sequence shown here is derived from an EMBL/GenBank/DDBJ whole genome shotgun (WGS) entry which is preliminary data.</text>
</comment>
<accession>A0A5J4TYP6</accession>
<dbReference type="GO" id="GO:0003746">
    <property type="term" value="F:translation elongation factor activity"/>
    <property type="evidence" value="ECO:0007669"/>
    <property type="project" value="UniProtKB-KW"/>
</dbReference>
<dbReference type="OrthoDB" id="342024at2759"/>
<sequence>MHFLIQDVFKIGGIGVVPVECVIIVILRPGQVVRVASAMIISECKTVEMHNEALTQAVLGDNIGFNLKCIQVKDIKRGFICGDSKQDPPQETVSFQAQVIVMQHPGQIQNGYTKVMASILIILKIQDFFKKKFCSKR</sequence>
<evidence type="ECO:0000313" key="3">
    <source>
        <dbReference type="Proteomes" id="UP000324800"/>
    </source>
</evidence>
<feature type="domain" description="Translation elongation factor EFTu-like" evidence="1">
    <location>
        <begin position="27"/>
        <end position="80"/>
    </location>
</feature>
<proteinExistence type="predicted"/>
<dbReference type="PANTHER" id="PTHR44830:SF1">
    <property type="entry name" value="TR-TYPE G DOMAIN-CONTAINING PROTEIN"/>
    <property type="match status" value="1"/>
</dbReference>
<dbReference type="SUPFAM" id="SSF50447">
    <property type="entry name" value="Translation proteins"/>
    <property type="match status" value="1"/>
</dbReference>
<keyword evidence="2" id="KW-0648">Protein biosynthesis</keyword>